<evidence type="ECO:0000256" key="2">
    <source>
        <dbReference type="SAM" id="Phobius"/>
    </source>
</evidence>
<evidence type="ECO:0000256" key="1">
    <source>
        <dbReference type="SAM" id="MobiDB-lite"/>
    </source>
</evidence>
<proteinExistence type="predicted"/>
<keyword evidence="2" id="KW-0472">Membrane</keyword>
<organism evidence="3 4">
    <name type="scientific">candidate division TA06 bacterium SM23_40</name>
    <dbReference type="NCBI Taxonomy" id="1703774"/>
    <lineage>
        <taxon>Bacteria</taxon>
        <taxon>Bacteria division TA06</taxon>
    </lineage>
</organism>
<feature type="region of interest" description="Disordered" evidence="1">
    <location>
        <begin position="65"/>
        <end position="97"/>
    </location>
</feature>
<evidence type="ECO:0000313" key="3">
    <source>
        <dbReference type="EMBL" id="KPK70656.1"/>
    </source>
</evidence>
<accession>A0A0S8GD70</accession>
<evidence type="ECO:0000313" key="4">
    <source>
        <dbReference type="Proteomes" id="UP000051717"/>
    </source>
</evidence>
<dbReference type="Proteomes" id="UP000051717">
    <property type="component" value="Unassembled WGS sequence"/>
</dbReference>
<protein>
    <submittedName>
        <fullName evidence="3">Uncharacterized protein</fullName>
    </submittedName>
</protein>
<keyword evidence="2" id="KW-1133">Transmembrane helix</keyword>
<keyword evidence="2" id="KW-0812">Transmembrane</keyword>
<sequence length="405" mass="43318">MPPAAGPIRESGDEHNREERICVAAGRGHVTEGDSGEQMGSPKVIILLSVVIGVLFAAGGCTSPGVPGGGSPQTEQESSAAPGGLAPGGSVLPDTGLGRAEGVTLQASVDTSRVTVGDPITYILTLTRPAASEAIIPAPDSALGKFEVRKWEQLPEEVLADGRVTDGRECVLSCFEIGEQEIPPLEIGLISVAGETTALRTLPVPIVVQRISPADAEEIKDIKELIYPPRRFPLRQVLIGLLAVGLAAGAVLSFRRRGLFAPQEEGPAPPSLPPHEIAYHDLERIAGLDLVERGLYKAYYTEVSEVIRRYIGGRYGIATMELTTGELLASMRQIEVEREYIVLFGQFLARCDLVKFAKFLPPREEMKAEVHRARELVDATRVVEPGPEPEALEVASSSRSGEVQA</sequence>
<gene>
    <name evidence="3" type="ORF">AMJ82_02605</name>
</gene>
<feature type="transmembrane region" description="Helical" evidence="2">
    <location>
        <begin position="237"/>
        <end position="254"/>
    </location>
</feature>
<comment type="caution">
    <text evidence="3">The sequence shown here is derived from an EMBL/GenBank/DDBJ whole genome shotgun (WGS) entry which is preliminary data.</text>
</comment>
<name>A0A0S8GD70_UNCT6</name>
<reference evidence="3 4" key="1">
    <citation type="journal article" date="2015" name="Microbiome">
        <title>Genomic resolution of linkages in carbon, nitrogen, and sulfur cycling among widespread estuary sediment bacteria.</title>
        <authorList>
            <person name="Baker B.J."/>
            <person name="Lazar C.S."/>
            <person name="Teske A.P."/>
            <person name="Dick G.J."/>
        </authorList>
    </citation>
    <scope>NUCLEOTIDE SEQUENCE [LARGE SCALE GENOMIC DNA]</scope>
    <source>
        <strain evidence="3">SM23_40</strain>
    </source>
</reference>
<feature type="compositionally biased region" description="Low complexity" evidence="1">
    <location>
        <begin position="78"/>
        <end position="93"/>
    </location>
</feature>
<dbReference type="EMBL" id="LJUI01000011">
    <property type="protein sequence ID" value="KPK70656.1"/>
    <property type="molecule type" value="Genomic_DNA"/>
</dbReference>
<feature type="compositionally biased region" description="Polar residues" evidence="1">
    <location>
        <begin position="395"/>
        <end position="405"/>
    </location>
</feature>
<dbReference type="AlphaFoldDB" id="A0A0S8GD70"/>
<feature type="region of interest" description="Disordered" evidence="1">
    <location>
        <begin position="385"/>
        <end position="405"/>
    </location>
</feature>